<dbReference type="InterPro" id="IPR019775">
    <property type="entry name" value="WD40_repeat_CS"/>
</dbReference>
<dbReference type="Pfam" id="PF00400">
    <property type="entry name" value="WD40"/>
    <property type="match status" value="4"/>
</dbReference>
<accession>A0A4S8KXU2</accession>
<dbReference type="PROSITE" id="PS50294">
    <property type="entry name" value="WD_REPEATS_REGION"/>
    <property type="match status" value="4"/>
</dbReference>
<dbReference type="PANTHER" id="PTHR22847:SF637">
    <property type="entry name" value="WD REPEAT DOMAIN 5B"/>
    <property type="match status" value="1"/>
</dbReference>
<dbReference type="OrthoDB" id="6262491at2759"/>
<organism evidence="4 5">
    <name type="scientific">Dendrothele bispora (strain CBS 962.96)</name>
    <dbReference type="NCBI Taxonomy" id="1314807"/>
    <lineage>
        <taxon>Eukaryota</taxon>
        <taxon>Fungi</taxon>
        <taxon>Dikarya</taxon>
        <taxon>Basidiomycota</taxon>
        <taxon>Agaricomycotina</taxon>
        <taxon>Agaricomycetes</taxon>
        <taxon>Agaricomycetidae</taxon>
        <taxon>Agaricales</taxon>
        <taxon>Agaricales incertae sedis</taxon>
        <taxon>Dendrothele</taxon>
    </lineage>
</organism>
<dbReference type="CDD" id="cd00200">
    <property type="entry name" value="WD40"/>
    <property type="match status" value="1"/>
</dbReference>
<dbReference type="AlphaFoldDB" id="A0A4S8KXU2"/>
<dbReference type="GO" id="GO:0005634">
    <property type="term" value="C:nucleus"/>
    <property type="evidence" value="ECO:0007669"/>
    <property type="project" value="TreeGrafter"/>
</dbReference>
<dbReference type="InterPro" id="IPR001680">
    <property type="entry name" value="WD40_rpt"/>
</dbReference>
<dbReference type="SMART" id="SM00320">
    <property type="entry name" value="WD40"/>
    <property type="match status" value="4"/>
</dbReference>
<evidence type="ECO:0000313" key="4">
    <source>
        <dbReference type="EMBL" id="THU80681.1"/>
    </source>
</evidence>
<dbReference type="PRINTS" id="PR00320">
    <property type="entry name" value="GPROTEINBRPT"/>
</dbReference>
<keyword evidence="1 3" id="KW-0853">WD repeat</keyword>
<dbReference type="PROSITE" id="PS50082">
    <property type="entry name" value="WD_REPEATS_2"/>
    <property type="match status" value="4"/>
</dbReference>
<dbReference type="EMBL" id="ML179881">
    <property type="protein sequence ID" value="THU80681.1"/>
    <property type="molecule type" value="Genomic_DNA"/>
</dbReference>
<sequence>MNKMKLQNVMKVEHRMMRRGAIHTWNTTSAIESINLSCDGQKLVSGDNDGNIKLWDLVSGKEVDISIEGHDGQVNSVAFSADGTRVVSGSDDKTIRLWDTATGAQIGNPLHGHDHWIRSVAFSADGTRIVSGSSDSTIRLWDTTTEAQIGHPFQGHEDYVNSVAFSVDGTRIVSGSRDKTIRLWNTATGAQIGDPLQGHEHYVNGSILGTRWKLSEDGWIHFPGQFQGVCWIPQHYRVLLWRSQNTCLISKSGYNKISFSRCVYGANWTKCVAT</sequence>
<dbReference type="GO" id="GO:1990234">
    <property type="term" value="C:transferase complex"/>
    <property type="evidence" value="ECO:0007669"/>
    <property type="project" value="UniProtKB-ARBA"/>
</dbReference>
<gene>
    <name evidence="4" type="ORF">K435DRAFT_767869</name>
</gene>
<evidence type="ECO:0000256" key="2">
    <source>
        <dbReference type="ARBA" id="ARBA00022737"/>
    </source>
</evidence>
<dbReference type="InterPro" id="IPR015943">
    <property type="entry name" value="WD40/YVTN_repeat-like_dom_sf"/>
</dbReference>
<proteinExistence type="predicted"/>
<evidence type="ECO:0000313" key="5">
    <source>
        <dbReference type="Proteomes" id="UP000297245"/>
    </source>
</evidence>
<reference evidence="4 5" key="1">
    <citation type="journal article" date="2019" name="Nat. Ecol. Evol.">
        <title>Megaphylogeny resolves global patterns of mushroom evolution.</title>
        <authorList>
            <person name="Varga T."/>
            <person name="Krizsan K."/>
            <person name="Foldi C."/>
            <person name="Dima B."/>
            <person name="Sanchez-Garcia M."/>
            <person name="Sanchez-Ramirez S."/>
            <person name="Szollosi G.J."/>
            <person name="Szarkandi J.G."/>
            <person name="Papp V."/>
            <person name="Albert L."/>
            <person name="Andreopoulos W."/>
            <person name="Angelini C."/>
            <person name="Antonin V."/>
            <person name="Barry K.W."/>
            <person name="Bougher N.L."/>
            <person name="Buchanan P."/>
            <person name="Buyck B."/>
            <person name="Bense V."/>
            <person name="Catcheside P."/>
            <person name="Chovatia M."/>
            <person name="Cooper J."/>
            <person name="Damon W."/>
            <person name="Desjardin D."/>
            <person name="Finy P."/>
            <person name="Geml J."/>
            <person name="Haridas S."/>
            <person name="Hughes K."/>
            <person name="Justo A."/>
            <person name="Karasinski D."/>
            <person name="Kautmanova I."/>
            <person name="Kiss B."/>
            <person name="Kocsube S."/>
            <person name="Kotiranta H."/>
            <person name="LaButti K.M."/>
            <person name="Lechner B.E."/>
            <person name="Liimatainen K."/>
            <person name="Lipzen A."/>
            <person name="Lukacs Z."/>
            <person name="Mihaltcheva S."/>
            <person name="Morgado L.N."/>
            <person name="Niskanen T."/>
            <person name="Noordeloos M.E."/>
            <person name="Ohm R.A."/>
            <person name="Ortiz-Santana B."/>
            <person name="Ovrebo C."/>
            <person name="Racz N."/>
            <person name="Riley R."/>
            <person name="Savchenko A."/>
            <person name="Shiryaev A."/>
            <person name="Soop K."/>
            <person name="Spirin V."/>
            <person name="Szebenyi C."/>
            <person name="Tomsovsky M."/>
            <person name="Tulloss R.E."/>
            <person name="Uehling J."/>
            <person name="Grigoriev I.V."/>
            <person name="Vagvolgyi C."/>
            <person name="Papp T."/>
            <person name="Martin F.M."/>
            <person name="Miettinen O."/>
            <person name="Hibbett D.S."/>
            <person name="Nagy L.G."/>
        </authorList>
    </citation>
    <scope>NUCLEOTIDE SEQUENCE [LARGE SCALE GENOMIC DNA]</scope>
    <source>
        <strain evidence="4 5">CBS 962.96</strain>
    </source>
</reference>
<dbReference type="InterPro" id="IPR020472">
    <property type="entry name" value="WD40_PAC1"/>
</dbReference>
<evidence type="ECO:0000256" key="1">
    <source>
        <dbReference type="ARBA" id="ARBA00022574"/>
    </source>
</evidence>
<keyword evidence="2" id="KW-0677">Repeat</keyword>
<protein>
    <submittedName>
        <fullName evidence="4">WD40 repeat-like protein</fullName>
    </submittedName>
</protein>
<name>A0A4S8KXU2_DENBC</name>
<feature type="repeat" description="WD" evidence="3">
    <location>
        <begin position="110"/>
        <end position="151"/>
    </location>
</feature>
<feature type="repeat" description="WD" evidence="3">
    <location>
        <begin position="24"/>
        <end position="65"/>
    </location>
</feature>
<keyword evidence="5" id="KW-1185">Reference proteome</keyword>
<dbReference type="Proteomes" id="UP000297245">
    <property type="component" value="Unassembled WGS sequence"/>
</dbReference>
<dbReference type="Gene3D" id="2.130.10.10">
    <property type="entry name" value="YVTN repeat-like/Quinoprotein amine dehydrogenase"/>
    <property type="match status" value="2"/>
</dbReference>
<dbReference type="PROSITE" id="PS00678">
    <property type="entry name" value="WD_REPEATS_1"/>
    <property type="match status" value="4"/>
</dbReference>
<feature type="repeat" description="WD" evidence="3">
    <location>
        <begin position="67"/>
        <end position="108"/>
    </location>
</feature>
<dbReference type="PANTHER" id="PTHR22847">
    <property type="entry name" value="WD40 REPEAT PROTEIN"/>
    <property type="match status" value="1"/>
</dbReference>
<dbReference type="SUPFAM" id="SSF50978">
    <property type="entry name" value="WD40 repeat-like"/>
    <property type="match status" value="1"/>
</dbReference>
<feature type="repeat" description="WD" evidence="3">
    <location>
        <begin position="153"/>
        <end position="194"/>
    </location>
</feature>
<evidence type="ECO:0000256" key="3">
    <source>
        <dbReference type="PROSITE-ProRule" id="PRU00221"/>
    </source>
</evidence>
<dbReference type="InterPro" id="IPR036322">
    <property type="entry name" value="WD40_repeat_dom_sf"/>
</dbReference>